<protein>
    <submittedName>
        <fullName evidence="1">Uncharacterized protein</fullName>
    </submittedName>
</protein>
<comment type="caution">
    <text evidence="1">The sequence shown here is derived from an EMBL/GenBank/DDBJ whole genome shotgun (WGS) entry which is preliminary data.</text>
</comment>
<accession>A0ABS0XV30</accession>
<name>A0ABS0XV30_9SPHN</name>
<gene>
    <name evidence="1" type="ORF">JAO74_17565</name>
</gene>
<dbReference type="EMBL" id="JAELXS010000017">
    <property type="protein sequence ID" value="MBJ6123590.1"/>
    <property type="molecule type" value="Genomic_DNA"/>
</dbReference>
<evidence type="ECO:0000313" key="2">
    <source>
        <dbReference type="Proteomes" id="UP000640426"/>
    </source>
</evidence>
<organism evidence="1 2">
    <name type="scientific">Sphingomonas mollis</name>
    <dbReference type="NCBI Taxonomy" id="2795726"/>
    <lineage>
        <taxon>Bacteria</taxon>
        <taxon>Pseudomonadati</taxon>
        <taxon>Pseudomonadota</taxon>
        <taxon>Alphaproteobacteria</taxon>
        <taxon>Sphingomonadales</taxon>
        <taxon>Sphingomonadaceae</taxon>
        <taxon>Sphingomonas</taxon>
    </lineage>
</organism>
<proteinExistence type="predicted"/>
<reference evidence="2" key="1">
    <citation type="submission" date="2020-12" db="EMBL/GenBank/DDBJ databases">
        <title>Hymenobacter sp.</title>
        <authorList>
            <person name="Kim M.K."/>
        </authorList>
    </citation>
    <scope>NUCLEOTIDE SEQUENCE [LARGE SCALE GENOMIC DNA]</scope>
    <source>
        <strain evidence="2">BT553</strain>
    </source>
</reference>
<keyword evidence="2" id="KW-1185">Reference proteome</keyword>
<dbReference type="Proteomes" id="UP000640426">
    <property type="component" value="Unassembled WGS sequence"/>
</dbReference>
<dbReference type="RefSeq" id="WP_199041324.1">
    <property type="nucleotide sequence ID" value="NZ_JAELXS010000017.1"/>
</dbReference>
<evidence type="ECO:0000313" key="1">
    <source>
        <dbReference type="EMBL" id="MBJ6123590.1"/>
    </source>
</evidence>
<sequence length="150" mass="16327">MEQRITHACGHEQTHYLTGFASQHDRKARWLTTTKCRSCFITEKKTAQADAASRDNAAIAHLDLPSLTGSERQVAWATSVRASRLAALVDEPDAGDTDAFHTCLTITDAKWWIDYRDLANTDLLATAGSCIRPASIAAEMAAPSCLHQAA</sequence>